<evidence type="ECO:0000313" key="5">
    <source>
        <dbReference type="EMBL" id="GAA0161998.1"/>
    </source>
</evidence>
<dbReference type="Proteomes" id="UP001454036">
    <property type="component" value="Unassembled WGS sequence"/>
</dbReference>
<dbReference type="EMBL" id="BAABME010004336">
    <property type="protein sequence ID" value="GAA0161998.1"/>
    <property type="molecule type" value="Genomic_DNA"/>
</dbReference>
<dbReference type="Gene3D" id="3.10.400.20">
    <property type="match status" value="1"/>
</dbReference>
<dbReference type="PROSITE" id="PS50890">
    <property type="entry name" value="PUA"/>
    <property type="match status" value="1"/>
</dbReference>
<keyword evidence="6" id="KW-1185">Reference proteome</keyword>
<evidence type="ECO:0000256" key="1">
    <source>
        <dbReference type="ARBA" id="ARBA00004496"/>
    </source>
</evidence>
<dbReference type="NCBIfam" id="TIGR00451">
    <property type="entry name" value="unchar_dom_2"/>
    <property type="match status" value="1"/>
</dbReference>
<keyword evidence="5" id="KW-0648">Protein biosynthesis</keyword>
<proteinExistence type="predicted"/>
<evidence type="ECO:0000259" key="4">
    <source>
        <dbReference type="SMART" id="SM00359"/>
    </source>
</evidence>
<dbReference type="GO" id="GO:0003743">
    <property type="term" value="F:translation initiation factor activity"/>
    <property type="evidence" value="ECO:0007669"/>
    <property type="project" value="UniProtKB-KW"/>
</dbReference>
<dbReference type="InterPro" id="IPR015947">
    <property type="entry name" value="PUA-like_sf"/>
</dbReference>
<dbReference type="FunFam" id="3.10.400.20:FF:000001">
    <property type="entry name" value="Malignant T-cell-amplified sequence 1"/>
    <property type="match status" value="1"/>
</dbReference>
<protein>
    <submittedName>
        <fullName evidence="5">Translation initiation factor</fullName>
    </submittedName>
</protein>
<sequence length="219" mass="24496">MSTCISCKETNVDYQSCKKIRDKNLKSSYSLFTTKCFKILSLFTSEEVTGQNQVKASVQRRIRQSIAEQYPGLEPVLEDLLPKKSPLIVVKCPNHLNLVVVNNVPLFFNVRDGPYMPTLRLLHQYPNIMKKFQVDRGAIRFVLSGANIMCPGLTSPGGAMDEEVEAETPVAIMAEGKQHALAIGFTKMSAKDIRSTNKGIGVDNMHYLNDGLWKMEHMG</sequence>
<comment type="caution">
    <text evidence="5">The sequence shown here is derived from an EMBL/GenBank/DDBJ whole genome shotgun (WGS) entry which is preliminary data.</text>
</comment>
<comment type="subcellular location">
    <subcellularLocation>
        <location evidence="1 3">Cytoplasm</location>
    </subcellularLocation>
</comment>
<evidence type="ECO:0000313" key="6">
    <source>
        <dbReference type="Proteomes" id="UP001454036"/>
    </source>
</evidence>
<dbReference type="AlphaFoldDB" id="A0AAV3QFN7"/>
<dbReference type="InterPro" id="IPR004521">
    <property type="entry name" value="Uncharacterised_CHP00451"/>
</dbReference>
<dbReference type="SMART" id="SM00359">
    <property type="entry name" value="PUA"/>
    <property type="match status" value="1"/>
</dbReference>
<keyword evidence="5" id="KW-0396">Initiation factor</keyword>
<dbReference type="GO" id="GO:0003723">
    <property type="term" value="F:RNA binding"/>
    <property type="evidence" value="ECO:0007669"/>
    <property type="project" value="InterPro"/>
</dbReference>
<dbReference type="InterPro" id="IPR016437">
    <property type="entry name" value="MCT-1/Tma20"/>
</dbReference>
<dbReference type="CDD" id="cd11609">
    <property type="entry name" value="MCT1_N"/>
    <property type="match status" value="1"/>
</dbReference>
<dbReference type="Pfam" id="PF17832">
    <property type="entry name" value="Pre-PUA"/>
    <property type="match status" value="1"/>
</dbReference>
<dbReference type="Pfam" id="PF01472">
    <property type="entry name" value="PUA"/>
    <property type="match status" value="1"/>
</dbReference>
<dbReference type="InterPro" id="IPR041366">
    <property type="entry name" value="Pre-PUA"/>
</dbReference>
<dbReference type="GO" id="GO:0005737">
    <property type="term" value="C:cytoplasm"/>
    <property type="evidence" value="ECO:0007669"/>
    <property type="project" value="UniProtKB-SubCell"/>
</dbReference>
<organism evidence="5 6">
    <name type="scientific">Lithospermum erythrorhizon</name>
    <name type="common">Purple gromwell</name>
    <name type="synonym">Lithospermum officinale var. erythrorhizon</name>
    <dbReference type="NCBI Taxonomy" id="34254"/>
    <lineage>
        <taxon>Eukaryota</taxon>
        <taxon>Viridiplantae</taxon>
        <taxon>Streptophyta</taxon>
        <taxon>Embryophyta</taxon>
        <taxon>Tracheophyta</taxon>
        <taxon>Spermatophyta</taxon>
        <taxon>Magnoliopsida</taxon>
        <taxon>eudicotyledons</taxon>
        <taxon>Gunneridae</taxon>
        <taxon>Pentapetalae</taxon>
        <taxon>asterids</taxon>
        <taxon>lamiids</taxon>
        <taxon>Boraginales</taxon>
        <taxon>Boraginaceae</taxon>
        <taxon>Boraginoideae</taxon>
        <taxon>Lithospermeae</taxon>
        <taxon>Lithospermum</taxon>
    </lineage>
</organism>
<evidence type="ECO:0000256" key="2">
    <source>
        <dbReference type="ARBA" id="ARBA00022490"/>
    </source>
</evidence>
<feature type="domain" description="PUA" evidence="4">
    <location>
        <begin position="130"/>
        <end position="209"/>
    </location>
</feature>
<dbReference type="PANTHER" id="PTHR22798">
    <property type="entry name" value="MCT-1 PROTEIN"/>
    <property type="match status" value="1"/>
</dbReference>
<evidence type="ECO:0000256" key="3">
    <source>
        <dbReference type="PIRNR" id="PIRNR005067"/>
    </source>
</evidence>
<dbReference type="GO" id="GO:0001731">
    <property type="term" value="P:formation of translation preinitiation complex"/>
    <property type="evidence" value="ECO:0007669"/>
    <property type="project" value="TreeGrafter"/>
</dbReference>
<gene>
    <name evidence="5" type="ORF">LIER_18190</name>
</gene>
<dbReference type="PIRSF" id="PIRSF005067">
    <property type="entry name" value="Tma_RNA-bind_prd"/>
    <property type="match status" value="1"/>
</dbReference>
<accession>A0AAV3QFN7</accession>
<keyword evidence="2 3" id="KW-0963">Cytoplasm</keyword>
<dbReference type="InterPro" id="IPR002478">
    <property type="entry name" value="PUA"/>
</dbReference>
<dbReference type="PANTHER" id="PTHR22798:SF0">
    <property type="entry name" value="MALIGNANT T-CELL-AMPLIFIED SEQUENCE 1"/>
    <property type="match status" value="1"/>
</dbReference>
<reference evidence="5 6" key="1">
    <citation type="submission" date="2024-01" db="EMBL/GenBank/DDBJ databases">
        <title>The complete chloroplast genome sequence of Lithospermum erythrorhizon: insights into the phylogenetic relationship among Boraginaceae species and the maternal lineages of purple gromwells.</title>
        <authorList>
            <person name="Okada T."/>
            <person name="Watanabe K."/>
        </authorList>
    </citation>
    <scope>NUCLEOTIDE SEQUENCE [LARGE SCALE GENOMIC DNA]</scope>
</reference>
<name>A0AAV3QFN7_LITER</name>
<dbReference type="SUPFAM" id="SSF88697">
    <property type="entry name" value="PUA domain-like"/>
    <property type="match status" value="1"/>
</dbReference>
<dbReference type="CDD" id="cd21155">
    <property type="entry name" value="PUA_MCTS-1-like"/>
    <property type="match status" value="1"/>
</dbReference>